<evidence type="ECO:0000256" key="2">
    <source>
        <dbReference type="ARBA" id="ARBA00022723"/>
    </source>
</evidence>
<dbReference type="InterPro" id="IPR001424">
    <property type="entry name" value="SOD_Cu_Zn_dom"/>
</dbReference>
<gene>
    <name evidence="10" type="ORF">AN957_22385</name>
</gene>
<dbReference type="EMBL" id="LJIX01000006">
    <property type="protein sequence ID" value="KQL21043.1"/>
    <property type="molecule type" value="Genomic_DNA"/>
</dbReference>
<dbReference type="FunFam" id="2.60.40.200:FF:000005">
    <property type="entry name" value="Superoxide dismutase [Cu-Zn]"/>
    <property type="match status" value="1"/>
</dbReference>
<keyword evidence="3" id="KW-0732">Signal</keyword>
<keyword evidence="8" id="KW-0560">Oxidoreductase</keyword>
<sequence length="182" mass="19674">MKKAWLLIPILLLTGCAEENIRNLDVEMFNAVGDSLGKIKLEEQASGVKMKVDLKGLSPGEHAIHIHETRKCEPPDFKSAGNHFNPEDKEHGLLHPKGAHAGDLPNLIVEDDGKVKAELMAPQVTLKENKKSLLTKEGTSIVIHESADDGMTQPAGDSGARIACGSILKDKDSKGQKKAQDD</sequence>
<evidence type="ECO:0000313" key="10">
    <source>
        <dbReference type="EMBL" id="KQL21043.1"/>
    </source>
</evidence>
<dbReference type="PROSITE" id="PS00332">
    <property type="entry name" value="SOD_CU_ZN_2"/>
    <property type="match status" value="1"/>
</dbReference>
<dbReference type="SUPFAM" id="SSF49329">
    <property type="entry name" value="Cu,Zn superoxide dismutase-like"/>
    <property type="match status" value="1"/>
</dbReference>
<dbReference type="AlphaFoldDB" id="A0A0Q3VJ12"/>
<dbReference type="PROSITE" id="PS51257">
    <property type="entry name" value="PROKAR_LIPOPROTEIN"/>
    <property type="match status" value="1"/>
</dbReference>
<dbReference type="Pfam" id="PF00080">
    <property type="entry name" value="Sod_Cu"/>
    <property type="match status" value="1"/>
</dbReference>
<keyword evidence="11" id="KW-1185">Reference proteome</keyword>
<dbReference type="GO" id="GO:0004784">
    <property type="term" value="F:superoxide dismutase activity"/>
    <property type="evidence" value="ECO:0007669"/>
    <property type="project" value="UniProtKB-EC"/>
</dbReference>
<feature type="domain" description="Superoxide dismutase copper/zinc binding" evidence="9">
    <location>
        <begin position="37"/>
        <end position="167"/>
    </location>
</feature>
<dbReference type="PANTHER" id="PTHR10003">
    <property type="entry name" value="SUPEROXIDE DISMUTASE CU-ZN -RELATED"/>
    <property type="match status" value="1"/>
</dbReference>
<dbReference type="PATRIC" id="fig|1637975.4.peg.4468"/>
<comment type="cofactor">
    <cofactor evidence="8">
        <name>Cu cation</name>
        <dbReference type="ChEBI" id="CHEBI:23378"/>
    </cofactor>
    <text evidence="8">Binds 1 copper ion per subunit.</text>
</comment>
<evidence type="ECO:0000256" key="6">
    <source>
        <dbReference type="ARBA" id="ARBA00023157"/>
    </source>
</evidence>
<comment type="similarity">
    <text evidence="1 8">Belongs to the Cu-Zn superoxide dismutase family.</text>
</comment>
<comment type="function">
    <text evidence="7">Destroys radicals which are normally produced within the cells and which are toxic to biological systems. May play a role in favoring mycobacterial survival in phagocytes.</text>
</comment>
<name>A0A0Q3VJ12_9BACI</name>
<keyword evidence="2 8" id="KW-0479">Metal-binding</keyword>
<dbReference type="InterPro" id="IPR018152">
    <property type="entry name" value="SOD_Cu/Zn_BS"/>
</dbReference>
<dbReference type="RefSeq" id="WP_053477830.1">
    <property type="nucleotide sequence ID" value="NZ_CP041305.1"/>
</dbReference>
<evidence type="ECO:0000256" key="3">
    <source>
        <dbReference type="ARBA" id="ARBA00022729"/>
    </source>
</evidence>
<keyword evidence="5 8" id="KW-0186">Copper</keyword>
<evidence type="ECO:0000313" key="11">
    <source>
        <dbReference type="Proteomes" id="UP000050996"/>
    </source>
</evidence>
<organism evidence="10 11">
    <name type="scientific">Cytobacillus solani</name>
    <dbReference type="NCBI Taxonomy" id="1637975"/>
    <lineage>
        <taxon>Bacteria</taxon>
        <taxon>Bacillati</taxon>
        <taxon>Bacillota</taxon>
        <taxon>Bacilli</taxon>
        <taxon>Bacillales</taxon>
        <taxon>Bacillaceae</taxon>
        <taxon>Cytobacillus</taxon>
    </lineage>
</organism>
<protein>
    <recommendedName>
        <fullName evidence="8">Superoxide dismutase [Cu-Zn]</fullName>
        <ecNumber evidence="8">1.15.1.1</ecNumber>
    </recommendedName>
</protein>
<comment type="catalytic activity">
    <reaction evidence="8">
        <text>2 superoxide + 2 H(+) = H2O2 + O2</text>
        <dbReference type="Rhea" id="RHEA:20696"/>
        <dbReference type="ChEBI" id="CHEBI:15378"/>
        <dbReference type="ChEBI" id="CHEBI:15379"/>
        <dbReference type="ChEBI" id="CHEBI:16240"/>
        <dbReference type="ChEBI" id="CHEBI:18421"/>
        <dbReference type="EC" id="1.15.1.1"/>
    </reaction>
</comment>
<dbReference type="InterPro" id="IPR024134">
    <property type="entry name" value="SOD_Cu/Zn_/chaperone"/>
</dbReference>
<evidence type="ECO:0000256" key="8">
    <source>
        <dbReference type="RuleBase" id="RU000393"/>
    </source>
</evidence>
<dbReference type="Gene3D" id="2.60.40.200">
    <property type="entry name" value="Superoxide dismutase, copper/zinc binding domain"/>
    <property type="match status" value="1"/>
</dbReference>
<proteinExistence type="inferred from homology"/>
<evidence type="ECO:0000256" key="4">
    <source>
        <dbReference type="ARBA" id="ARBA00022833"/>
    </source>
</evidence>
<evidence type="ECO:0000256" key="5">
    <source>
        <dbReference type="ARBA" id="ARBA00023008"/>
    </source>
</evidence>
<dbReference type="InterPro" id="IPR036423">
    <property type="entry name" value="SOD-like_Cu/Zn_dom_sf"/>
</dbReference>
<evidence type="ECO:0000259" key="9">
    <source>
        <dbReference type="Pfam" id="PF00080"/>
    </source>
</evidence>
<accession>A0A0Q3VJ12</accession>
<comment type="caution">
    <text evidence="10">The sequence shown here is derived from an EMBL/GenBank/DDBJ whole genome shotgun (WGS) entry which is preliminary data.</text>
</comment>
<comment type="cofactor">
    <cofactor evidence="8">
        <name>Zn(2+)</name>
        <dbReference type="ChEBI" id="CHEBI:29105"/>
    </cofactor>
    <text evidence="8">Binds 1 zinc ion per subunit.</text>
</comment>
<dbReference type="STRING" id="1637975.AN957_22385"/>
<keyword evidence="6" id="KW-1015">Disulfide bond</keyword>
<dbReference type="GO" id="GO:0005507">
    <property type="term" value="F:copper ion binding"/>
    <property type="evidence" value="ECO:0007669"/>
    <property type="project" value="InterPro"/>
</dbReference>
<evidence type="ECO:0000256" key="7">
    <source>
        <dbReference type="ARBA" id="ARBA00024900"/>
    </source>
</evidence>
<dbReference type="EC" id="1.15.1.1" evidence="8"/>
<dbReference type="Proteomes" id="UP000050996">
    <property type="component" value="Unassembled WGS sequence"/>
</dbReference>
<evidence type="ECO:0000256" key="1">
    <source>
        <dbReference type="ARBA" id="ARBA00010457"/>
    </source>
</evidence>
<keyword evidence="4 8" id="KW-0862">Zinc</keyword>
<dbReference type="CDD" id="cd00305">
    <property type="entry name" value="Cu-Zn_Superoxide_Dismutase"/>
    <property type="match status" value="1"/>
</dbReference>
<reference evidence="10 11" key="1">
    <citation type="submission" date="2015-09" db="EMBL/GenBank/DDBJ databases">
        <title>Genome sequencing project for genomic taxonomy and phylogenomics of Bacillus-like bacteria.</title>
        <authorList>
            <person name="Liu B."/>
            <person name="Wang J."/>
            <person name="Zhu Y."/>
            <person name="Liu G."/>
            <person name="Chen Q."/>
            <person name="Chen Z."/>
            <person name="Lan J."/>
            <person name="Che J."/>
            <person name="Ge C."/>
            <person name="Shi H."/>
            <person name="Pan Z."/>
            <person name="Liu X."/>
        </authorList>
    </citation>
    <scope>NUCLEOTIDE SEQUENCE [LARGE SCALE GENOMIC DNA]</scope>
    <source>
        <strain evidence="10 11">FJAT-18043</strain>
    </source>
</reference>